<keyword evidence="2" id="KW-1185">Reference proteome</keyword>
<proteinExistence type="predicted"/>
<dbReference type="Proteomes" id="UP001500936">
    <property type="component" value="Unassembled WGS sequence"/>
</dbReference>
<dbReference type="EMBL" id="BAABHB010000006">
    <property type="protein sequence ID" value="GAA4409785.1"/>
    <property type="molecule type" value="Genomic_DNA"/>
</dbReference>
<evidence type="ECO:0000313" key="1">
    <source>
        <dbReference type="EMBL" id="GAA4409785.1"/>
    </source>
</evidence>
<evidence type="ECO:0000313" key="2">
    <source>
        <dbReference type="Proteomes" id="UP001500936"/>
    </source>
</evidence>
<dbReference type="RefSeq" id="WP_345269001.1">
    <property type="nucleotide sequence ID" value="NZ_BAABHB010000006.1"/>
</dbReference>
<evidence type="ECO:0008006" key="3">
    <source>
        <dbReference type="Google" id="ProtNLM"/>
    </source>
</evidence>
<comment type="caution">
    <text evidence="1">The sequence shown here is derived from an EMBL/GenBank/DDBJ whole genome shotgun (WGS) entry which is preliminary data.</text>
</comment>
<gene>
    <name evidence="1" type="ORF">GCM10023187_33530</name>
</gene>
<accession>A0ABP8KML1</accession>
<protein>
    <recommendedName>
        <fullName evidence="3">GSKIP domain-containing protein</fullName>
    </recommendedName>
</protein>
<reference evidence="2" key="1">
    <citation type="journal article" date="2019" name="Int. J. Syst. Evol. Microbiol.">
        <title>The Global Catalogue of Microorganisms (GCM) 10K type strain sequencing project: providing services to taxonomists for standard genome sequencing and annotation.</title>
        <authorList>
            <consortium name="The Broad Institute Genomics Platform"/>
            <consortium name="The Broad Institute Genome Sequencing Center for Infectious Disease"/>
            <person name="Wu L."/>
            <person name="Ma J."/>
        </authorList>
    </citation>
    <scope>NUCLEOTIDE SEQUENCE [LARGE SCALE GENOMIC DNA]</scope>
    <source>
        <strain evidence="2">JCM 17925</strain>
    </source>
</reference>
<name>A0ABP8KML1_9BACT</name>
<sequence>MRHLQDIPHAQFRISLFAWNNKFIVKVEHGLLEQTYKISELDVTGPEDVEALLDPLFLEQVTRRFQDMTTDWRASMERNGVV</sequence>
<organism evidence="1 2">
    <name type="scientific">Nibrella viscosa</name>
    <dbReference type="NCBI Taxonomy" id="1084524"/>
    <lineage>
        <taxon>Bacteria</taxon>
        <taxon>Pseudomonadati</taxon>
        <taxon>Bacteroidota</taxon>
        <taxon>Cytophagia</taxon>
        <taxon>Cytophagales</taxon>
        <taxon>Spirosomataceae</taxon>
        <taxon>Nibrella</taxon>
    </lineage>
</organism>